<organism evidence="1 2">
    <name type="scientific">Candidatus Tanganyikabacteria bacterium</name>
    <dbReference type="NCBI Taxonomy" id="2961651"/>
    <lineage>
        <taxon>Bacteria</taxon>
        <taxon>Bacillati</taxon>
        <taxon>Candidatus Sericytochromatia</taxon>
        <taxon>Candidatus Tanganyikabacteria</taxon>
    </lineage>
</organism>
<accession>A0A937X7Q1</accession>
<dbReference type="EMBL" id="VGJX01000455">
    <property type="protein sequence ID" value="MBM3275131.1"/>
    <property type="molecule type" value="Genomic_DNA"/>
</dbReference>
<dbReference type="AlphaFoldDB" id="A0A937X7Q1"/>
<evidence type="ECO:0000313" key="1">
    <source>
        <dbReference type="EMBL" id="MBM3275131.1"/>
    </source>
</evidence>
<gene>
    <name evidence="1" type="ORF">FJZ00_08250</name>
</gene>
<proteinExistence type="predicted"/>
<reference evidence="1 2" key="1">
    <citation type="submission" date="2019-03" db="EMBL/GenBank/DDBJ databases">
        <title>Lake Tanganyika Metagenome-Assembled Genomes (MAGs).</title>
        <authorList>
            <person name="Tran P."/>
        </authorList>
    </citation>
    <scope>NUCLEOTIDE SEQUENCE [LARGE SCALE GENOMIC DNA]</scope>
    <source>
        <strain evidence="1">K_DeepCast_65m_m2_236</strain>
    </source>
</reference>
<feature type="non-terminal residue" evidence="1">
    <location>
        <position position="1"/>
    </location>
</feature>
<evidence type="ECO:0000313" key="2">
    <source>
        <dbReference type="Proteomes" id="UP000703893"/>
    </source>
</evidence>
<comment type="caution">
    <text evidence="1">The sequence shown here is derived from an EMBL/GenBank/DDBJ whole genome shotgun (WGS) entry which is preliminary data.</text>
</comment>
<dbReference type="Proteomes" id="UP000703893">
    <property type="component" value="Unassembled WGS sequence"/>
</dbReference>
<name>A0A937X7Q1_9BACT</name>
<sequence length="74" mass="8452">TSRYDRVKRLATVGNQDALRHELVHGLDHALEGDPEVGKLWVAYRTRLHREGRRAAAISFEGPDAREYLAQQLD</sequence>
<protein>
    <submittedName>
        <fullName evidence="1">Uncharacterized protein</fullName>
    </submittedName>
</protein>